<dbReference type="Proteomes" id="UP001595636">
    <property type="component" value="Unassembled WGS sequence"/>
</dbReference>
<name>A0ABV7TPQ3_9NEIS</name>
<evidence type="ECO:0000313" key="2">
    <source>
        <dbReference type="Proteomes" id="UP001595636"/>
    </source>
</evidence>
<organism evidence="1 2">
    <name type="scientific">Vogesella amnigena</name>
    <dbReference type="NCBI Taxonomy" id="1507449"/>
    <lineage>
        <taxon>Bacteria</taxon>
        <taxon>Pseudomonadati</taxon>
        <taxon>Pseudomonadota</taxon>
        <taxon>Betaproteobacteria</taxon>
        <taxon>Neisseriales</taxon>
        <taxon>Chromobacteriaceae</taxon>
        <taxon>Vogesella</taxon>
    </lineage>
</organism>
<evidence type="ECO:0000313" key="1">
    <source>
        <dbReference type="EMBL" id="MFC3624750.1"/>
    </source>
</evidence>
<keyword evidence="2" id="KW-1185">Reference proteome</keyword>
<reference evidence="2" key="1">
    <citation type="journal article" date="2019" name="Int. J. Syst. Evol. Microbiol.">
        <title>The Global Catalogue of Microorganisms (GCM) 10K type strain sequencing project: providing services to taxonomists for standard genome sequencing and annotation.</title>
        <authorList>
            <consortium name="The Broad Institute Genomics Platform"/>
            <consortium name="The Broad Institute Genome Sequencing Center for Infectious Disease"/>
            <person name="Wu L."/>
            <person name="Ma J."/>
        </authorList>
    </citation>
    <scope>NUCLEOTIDE SEQUENCE [LARGE SCALE GENOMIC DNA]</scope>
    <source>
        <strain evidence="2">KCTC 42195</strain>
    </source>
</reference>
<proteinExistence type="predicted"/>
<gene>
    <name evidence="1" type="ORF">ACFOKJ_01130</name>
</gene>
<protein>
    <submittedName>
        <fullName evidence="1">Uncharacterized protein</fullName>
    </submittedName>
</protein>
<accession>A0ABV7TPQ3</accession>
<dbReference type="EMBL" id="JBHRYH010000002">
    <property type="protein sequence ID" value="MFC3624750.1"/>
    <property type="molecule type" value="Genomic_DNA"/>
</dbReference>
<comment type="caution">
    <text evidence="1">The sequence shown here is derived from an EMBL/GenBank/DDBJ whole genome shotgun (WGS) entry which is preliminary data.</text>
</comment>
<dbReference type="RefSeq" id="WP_390276141.1">
    <property type="nucleotide sequence ID" value="NZ_JBHRYH010000002.1"/>
</dbReference>
<sequence length="45" mass="4683">MKLNLLQRLAILAVLGVVLATAINHFTAKPQAGAPAQQQASSQAQ</sequence>